<evidence type="ECO:0000256" key="1">
    <source>
        <dbReference type="SAM" id="MobiDB-lite"/>
    </source>
</evidence>
<sequence>MTDANLRAMVESATGSSLLIQQVTGSGTTASLANPHRANLLFRVVFKDGSYVGLIVDVNRANGKSEPGSERTAAGQSIPKPSQRTSGHLDQQRRRQPGPDVGAHATPWRHCERHGVCGRRRHNHRNRVRGSALHGRAFGVLIDRWTTFQALTTAVR</sequence>
<reference evidence="2 3" key="1">
    <citation type="submission" date="2017-10" db="EMBL/GenBank/DDBJ databases">
        <authorList>
            <person name="Regsiter A."/>
            <person name="William W."/>
        </authorList>
    </citation>
    <scope>NUCLEOTIDE SEQUENCE [LARGE SCALE GENOMIC DNA]</scope>
    <source>
        <strain evidence="2 3">CFBP6991</strain>
    </source>
</reference>
<feature type="region of interest" description="Disordered" evidence="1">
    <location>
        <begin position="60"/>
        <end position="106"/>
    </location>
</feature>
<evidence type="ECO:0000313" key="3">
    <source>
        <dbReference type="Proteomes" id="UP000234345"/>
    </source>
</evidence>
<evidence type="ECO:0000313" key="2">
    <source>
        <dbReference type="EMBL" id="SOO23072.1"/>
    </source>
</evidence>
<protein>
    <submittedName>
        <fullName evidence="2">Uncharacterized protein</fullName>
    </submittedName>
</protein>
<accession>A0A7Z7IWU1</accession>
<organism evidence="2 3">
    <name type="scientific">Xanthomonas campestris pv. phaseoli</name>
    <dbReference type="NCBI Taxonomy" id="317013"/>
    <lineage>
        <taxon>Bacteria</taxon>
        <taxon>Pseudomonadati</taxon>
        <taxon>Pseudomonadota</taxon>
        <taxon>Gammaproteobacteria</taxon>
        <taxon>Lysobacterales</taxon>
        <taxon>Lysobacteraceae</taxon>
        <taxon>Xanthomonas</taxon>
    </lineage>
</organism>
<dbReference type="Proteomes" id="UP000234345">
    <property type="component" value="Unassembled WGS sequence"/>
</dbReference>
<dbReference type="AlphaFoldDB" id="A0A7Z7IWU1"/>
<comment type="caution">
    <text evidence="2">The sequence shown here is derived from an EMBL/GenBank/DDBJ whole genome shotgun (WGS) entry which is preliminary data.</text>
</comment>
<gene>
    <name evidence="2" type="ORF">XFF6991_180183</name>
</gene>
<name>A0A7Z7IWU1_XANCH</name>
<dbReference type="EMBL" id="OCZC01000046">
    <property type="protein sequence ID" value="SOO23072.1"/>
    <property type="molecule type" value="Genomic_DNA"/>
</dbReference>
<proteinExistence type="predicted"/>
<feature type="compositionally biased region" description="Polar residues" evidence="1">
    <location>
        <begin position="79"/>
        <end position="89"/>
    </location>
</feature>